<evidence type="ECO:0000259" key="1">
    <source>
        <dbReference type="Pfam" id="PF12697"/>
    </source>
</evidence>
<dbReference type="OrthoDB" id="2987348at2"/>
<dbReference type="PANTHER" id="PTHR43798">
    <property type="entry name" value="MONOACYLGLYCEROL LIPASE"/>
    <property type="match status" value="1"/>
</dbReference>
<gene>
    <name evidence="2" type="ORF">EV378_6118</name>
</gene>
<dbReference type="RefSeq" id="WP_132430783.1">
    <property type="nucleotide sequence ID" value="NZ_SMFZ01000002.1"/>
</dbReference>
<feature type="domain" description="AB hydrolase-1" evidence="1">
    <location>
        <begin position="47"/>
        <end position="254"/>
    </location>
</feature>
<evidence type="ECO:0000313" key="2">
    <source>
        <dbReference type="EMBL" id="TCK22119.1"/>
    </source>
</evidence>
<dbReference type="SUPFAM" id="SSF53474">
    <property type="entry name" value="alpha/beta-Hydrolases"/>
    <property type="match status" value="1"/>
</dbReference>
<dbReference type="GO" id="GO:0003824">
    <property type="term" value="F:catalytic activity"/>
    <property type="evidence" value="ECO:0007669"/>
    <property type="project" value="UniProtKB-ARBA"/>
</dbReference>
<dbReference type="InterPro" id="IPR050266">
    <property type="entry name" value="AB_hydrolase_sf"/>
</dbReference>
<dbReference type="Gene3D" id="3.40.50.1820">
    <property type="entry name" value="alpha/beta hydrolase"/>
    <property type="match status" value="1"/>
</dbReference>
<dbReference type="GO" id="GO:0016020">
    <property type="term" value="C:membrane"/>
    <property type="evidence" value="ECO:0007669"/>
    <property type="project" value="TreeGrafter"/>
</dbReference>
<dbReference type="InterPro" id="IPR000073">
    <property type="entry name" value="AB_hydrolase_1"/>
</dbReference>
<dbReference type="InterPro" id="IPR029058">
    <property type="entry name" value="AB_hydrolase_fold"/>
</dbReference>
<comment type="caution">
    <text evidence="2">The sequence shown here is derived from an EMBL/GenBank/DDBJ whole genome shotgun (WGS) entry which is preliminary data.</text>
</comment>
<evidence type="ECO:0000313" key="3">
    <source>
        <dbReference type="Proteomes" id="UP000295560"/>
    </source>
</evidence>
<dbReference type="PRINTS" id="PR00111">
    <property type="entry name" value="ABHYDROLASE"/>
</dbReference>
<dbReference type="Pfam" id="PF12697">
    <property type="entry name" value="Abhydrolase_6"/>
    <property type="match status" value="1"/>
</dbReference>
<accession>A0A4R1HQT3</accession>
<name>A0A4R1HQT3_PSEEN</name>
<protein>
    <submittedName>
        <fullName evidence="2">Pimeloyl-ACP methyl ester carboxylesterase</fullName>
    </submittedName>
</protein>
<dbReference type="AlphaFoldDB" id="A0A4R1HQT3"/>
<dbReference type="Proteomes" id="UP000295560">
    <property type="component" value="Unassembled WGS sequence"/>
</dbReference>
<sequence length="261" mass="27446">MYYECVTDGGASLAYLDLGAREGPARVYLGGLGSAGTVGFAPVAGHPLLAGTGRHVLVDLIGSGWSDHDDAFDHTIDRHAATVVTLLDRLGLRDVVLVGHSLGGSVAISLAAQRPDRVGRLVVAEPNLDPGVGTFSVRIAAHDEDEFAATVHPRAVRDGLDAAARGDVVAAQFARTLRRWSPRGLHRTAVSLIAERPVSFRDQLAALDVPRHYVGGGRSGEDLEPLRAAGCTVHVVPDAGHVMMWDDLDGFVAALHDAGHS</sequence>
<organism evidence="2 3">
    <name type="scientific">Pseudonocardia endophytica</name>
    <dbReference type="NCBI Taxonomy" id="401976"/>
    <lineage>
        <taxon>Bacteria</taxon>
        <taxon>Bacillati</taxon>
        <taxon>Actinomycetota</taxon>
        <taxon>Actinomycetes</taxon>
        <taxon>Pseudonocardiales</taxon>
        <taxon>Pseudonocardiaceae</taxon>
        <taxon>Pseudonocardia</taxon>
    </lineage>
</organism>
<dbReference type="PANTHER" id="PTHR43798:SF33">
    <property type="entry name" value="HYDROLASE, PUTATIVE (AFU_ORTHOLOGUE AFUA_2G14860)-RELATED"/>
    <property type="match status" value="1"/>
</dbReference>
<keyword evidence="3" id="KW-1185">Reference proteome</keyword>
<reference evidence="2 3" key="1">
    <citation type="submission" date="2019-03" db="EMBL/GenBank/DDBJ databases">
        <title>Sequencing the genomes of 1000 actinobacteria strains.</title>
        <authorList>
            <person name="Klenk H.-P."/>
        </authorList>
    </citation>
    <scope>NUCLEOTIDE SEQUENCE [LARGE SCALE GENOMIC DNA]</scope>
    <source>
        <strain evidence="2 3">DSM 44969</strain>
    </source>
</reference>
<dbReference type="EMBL" id="SMFZ01000002">
    <property type="protein sequence ID" value="TCK22119.1"/>
    <property type="molecule type" value="Genomic_DNA"/>
</dbReference>
<proteinExistence type="predicted"/>